<reference evidence="2" key="2">
    <citation type="submission" date="2021-01" db="UniProtKB">
        <authorList>
            <consortium name="EnsemblMetazoa"/>
        </authorList>
    </citation>
    <scope>IDENTIFICATION</scope>
</reference>
<evidence type="ECO:0000313" key="3">
    <source>
        <dbReference type="Proteomes" id="UP000007110"/>
    </source>
</evidence>
<dbReference type="InterPro" id="IPR016187">
    <property type="entry name" value="CTDL_fold"/>
</dbReference>
<proteinExistence type="predicted"/>
<reference evidence="3" key="1">
    <citation type="submission" date="2015-02" db="EMBL/GenBank/DDBJ databases">
        <title>Genome sequencing for Strongylocentrotus purpuratus.</title>
        <authorList>
            <person name="Murali S."/>
            <person name="Liu Y."/>
            <person name="Vee V."/>
            <person name="English A."/>
            <person name="Wang M."/>
            <person name="Skinner E."/>
            <person name="Han Y."/>
            <person name="Muzny D.M."/>
            <person name="Worley K.C."/>
            <person name="Gibbs R.A."/>
        </authorList>
    </citation>
    <scope>NUCLEOTIDE SEQUENCE</scope>
</reference>
<dbReference type="AlphaFoldDB" id="A0A7M7PJW8"/>
<dbReference type="GeneID" id="105443273"/>
<dbReference type="Pfam" id="PF00059">
    <property type="entry name" value="Lectin_C"/>
    <property type="match status" value="4"/>
</dbReference>
<organism evidence="2 3">
    <name type="scientific">Strongylocentrotus purpuratus</name>
    <name type="common">Purple sea urchin</name>
    <dbReference type="NCBI Taxonomy" id="7668"/>
    <lineage>
        <taxon>Eukaryota</taxon>
        <taxon>Metazoa</taxon>
        <taxon>Echinodermata</taxon>
        <taxon>Eleutherozoa</taxon>
        <taxon>Echinozoa</taxon>
        <taxon>Echinoidea</taxon>
        <taxon>Euechinoidea</taxon>
        <taxon>Echinacea</taxon>
        <taxon>Camarodonta</taxon>
        <taxon>Echinidea</taxon>
        <taxon>Strongylocentrotidae</taxon>
        <taxon>Strongylocentrotus</taxon>
    </lineage>
</organism>
<dbReference type="CDD" id="cd00037">
    <property type="entry name" value="CLECT"/>
    <property type="match status" value="4"/>
</dbReference>
<evidence type="ECO:0000259" key="1">
    <source>
        <dbReference type="PROSITE" id="PS50041"/>
    </source>
</evidence>
<feature type="domain" description="C-type lectin" evidence="1">
    <location>
        <begin position="349"/>
        <end position="457"/>
    </location>
</feature>
<dbReference type="PANTHER" id="PTHR22802:SF463">
    <property type="entry name" value="C-TYPE LECTIN DOMAIN-CONTAINING PROTEIN"/>
    <property type="match status" value="1"/>
</dbReference>
<dbReference type="RefSeq" id="XP_030852771.1">
    <property type="nucleotide sequence ID" value="XM_030996911.1"/>
</dbReference>
<dbReference type="InterPro" id="IPR016186">
    <property type="entry name" value="C-type_lectin-like/link_sf"/>
</dbReference>
<dbReference type="PROSITE" id="PS50041">
    <property type="entry name" value="C_TYPE_LECTIN_2"/>
    <property type="match status" value="3"/>
</dbReference>
<dbReference type="EnsemblMetazoa" id="XM_030996911">
    <property type="protein sequence ID" value="XP_030852771"/>
    <property type="gene ID" value="LOC105443273"/>
</dbReference>
<sequence length="564" mass="63780">MHLVSIGSQLEQDFLVSNLPDNSSEYWIGLDSVTWQDGSNLTYNRFRGYFYDFDEGGTYFVMYIPVPTYWLDDIISVDSKRNCICEKEGACNPGHVEFQGSCYHFSGIVSNYNAAKALCESLGMHLVYIGSQEEQDFLEIIQAPYIAIGTWIGLSDVTWLDGSSLTYANFGITTSTFDDGGTYFVMSSSSSFRWLDDDGSNLHYAICEKEGDCYGVPYTYMYIYSGSCYYVYATPVSFLTAKSFCETYGTHLVSIGSGGEQDFLVTNLPDVNTDYWIGLDSITWQDGSQMIFNSFKGYPDDFNLGGTCFIMVTWKQVHWFDRTADTSNDIEYYICEKEGVPCDLTQIEHDGSCYYFSPQQATYHASKLICESRGMHLVYIGSQEEGDFLKLKGPSDKNIWIGLSAVTWLDNSILTYANFGKTTSTFDDGGTCFVMNSSASFRWLDDDSSNQHYYICEKEVQNLQHSPPQQVKVAPTLLHSVLYRRPIPLQQHLPQAHPKRWLRLQSLPHAQNGRRRQLQSSLLRWKLTSDPITSKCWSMVQHSSMSSSAHRIPLRPSSLAATGA</sequence>
<feature type="domain" description="C-type lectin" evidence="1">
    <location>
        <begin position="224"/>
        <end position="321"/>
    </location>
</feature>
<evidence type="ECO:0000313" key="2">
    <source>
        <dbReference type="EnsemblMetazoa" id="XP_030852771"/>
    </source>
</evidence>
<accession>A0A7M7PJW8</accession>
<dbReference type="Proteomes" id="UP000007110">
    <property type="component" value="Unassembled WGS sequence"/>
</dbReference>
<dbReference type="SMART" id="SM00034">
    <property type="entry name" value="CLECT"/>
    <property type="match status" value="3"/>
</dbReference>
<protein>
    <recommendedName>
        <fullName evidence="1">C-type lectin domain-containing protein</fullName>
    </recommendedName>
</protein>
<dbReference type="InterPro" id="IPR051004">
    <property type="entry name" value="DC-SIGN_domain-containing"/>
</dbReference>
<dbReference type="SUPFAM" id="SSF56436">
    <property type="entry name" value="C-type lectin-like"/>
    <property type="match status" value="4"/>
</dbReference>
<feature type="domain" description="C-type lectin" evidence="1">
    <location>
        <begin position="98"/>
        <end position="208"/>
    </location>
</feature>
<keyword evidence="3" id="KW-1185">Reference proteome</keyword>
<dbReference type="Gene3D" id="3.10.100.10">
    <property type="entry name" value="Mannose-Binding Protein A, subunit A"/>
    <property type="match status" value="4"/>
</dbReference>
<dbReference type="PANTHER" id="PTHR22802">
    <property type="entry name" value="C-TYPE LECTIN SUPERFAMILY MEMBER"/>
    <property type="match status" value="1"/>
</dbReference>
<dbReference type="InterPro" id="IPR001304">
    <property type="entry name" value="C-type_lectin-like"/>
</dbReference>
<name>A0A7M7PJW8_STRPU</name>